<feature type="region of interest" description="Disordered" evidence="6">
    <location>
        <begin position="73"/>
        <end position="179"/>
    </location>
</feature>
<dbReference type="PROSITE" id="PS00028">
    <property type="entry name" value="ZINC_FINGER_C2H2_1"/>
    <property type="match status" value="2"/>
</dbReference>
<evidence type="ECO:0000256" key="3">
    <source>
        <dbReference type="ARBA" id="ARBA00022771"/>
    </source>
</evidence>
<dbReference type="AlphaFoldDB" id="A0A8S1EMW1"/>
<dbReference type="InterPro" id="IPR013087">
    <property type="entry name" value="Znf_C2H2_type"/>
</dbReference>
<feature type="domain" description="C2H2-type" evidence="7">
    <location>
        <begin position="321"/>
        <end position="348"/>
    </location>
</feature>
<dbReference type="GO" id="GO:0045893">
    <property type="term" value="P:positive regulation of DNA-templated transcription"/>
    <property type="evidence" value="ECO:0007669"/>
    <property type="project" value="UniProtKB-ARBA"/>
</dbReference>
<keyword evidence="9" id="KW-1185">Reference proteome</keyword>
<dbReference type="PANTHER" id="PTHR23235">
    <property type="entry name" value="KRUEPPEL-LIKE TRANSCRIPTION FACTOR"/>
    <property type="match status" value="1"/>
</dbReference>
<dbReference type="FunFam" id="3.30.160.60:FF:001732">
    <property type="entry name" value="Zgc:162936"/>
    <property type="match status" value="1"/>
</dbReference>
<sequence>MQSSNDEDRKLVESMYSTIVEHLQKRGHTSTNTEKLTEYIERMHYLMKQYALERFERKSPSLLVEDILGKKNEAASSSPSLPENLSCDVSTCSTTSPDKFPSLKSEGVNSPPEVQSSKANVGTESSRRKTKRSLEDTVQKLSDKKIREEKEGVTDKIPSPARPSPPMSAAYSSGSSQPSPLLSYQFPLVNPATVMSYWMNNNAMNGIQNPIYMALLQQNTLSHFFQGVDHNQSQSDASNSPTREENIDVESDDTETPPSPSEQTDMEEFQVENKSQSKGTSSSKNSSGKRYDCTEPDCNKSFSNKFLLKKHQFIHTGLRPHVCPWCHKRFNRKDNLLRHKKTHVANGDEIKKDGRGRKAAKQPTTPVSNMMSHSFMLDALKIDNFKLQLELARLNSAEA</sequence>
<evidence type="ECO:0000256" key="5">
    <source>
        <dbReference type="PROSITE-ProRule" id="PRU00042"/>
    </source>
</evidence>
<keyword evidence="2" id="KW-0677">Repeat</keyword>
<evidence type="ECO:0000256" key="4">
    <source>
        <dbReference type="ARBA" id="ARBA00022833"/>
    </source>
</evidence>
<feature type="compositionally biased region" description="Polar residues" evidence="6">
    <location>
        <begin position="229"/>
        <end position="241"/>
    </location>
</feature>
<keyword evidence="4" id="KW-0862">Zinc</keyword>
<dbReference type="SUPFAM" id="SSF57667">
    <property type="entry name" value="beta-beta-alpha zinc fingers"/>
    <property type="match status" value="1"/>
</dbReference>
<feature type="domain" description="C2H2-type" evidence="7">
    <location>
        <begin position="291"/>
        <end position="320"/>
    </location>
</feature>
<dbReference type="Pfam" id="PF00096">
    <property type="entry name" value="zf-C2H2"/>
    <property type="match status" value="2"/>
</dbReference>
<organism evidence="8 9">
    <name type="scientific">Caenorhabditis bovis</name>
    <dbReference type="NCBI Taxonomy" id="2654633"/>
    <lineage>
        <taxon>Eukaryota</taxon>
        <taxon>Metazoa</taxon>
        <taxon>Ecdysozoa</taxon>
        <taxon>Nematoda</taxon>
        <taxon>Chromadorea</taxon>
        <taxon>Rhabditida</taxon>
        <taxon>Rhabditina</taxon>
        <taxon>Rhabditomorpha</taxon>
        <taxon>Rhabditoidea</taxon>
        <taxon>Rhabditidae</taxon>
        <taxon>Peloderinae</taxon>
        <taxon>Caenorhabditis</taxon>
    </lineage>
</organism>
<evidence type="ECO:0000256" key="6">
    <source>
        <dbReference type="SAM" id="MobiDB-lite"/>
    </source>
</evidence>
<accession>A0A8S1EMW1</accession>
<reference evidence="8 9" key="1">
    <citation type="submission" date="2020-04" db="EMBL/GenBank/DDBJ databases">
        <authorList>
            <person name="Laetsch R D."/>
            <person name="Stevens L."/>
            <person name="Kumar S."/>
            <person name="Blaxter L. M."/>
        </authorList>
    </citation>
    <scope>NUCLEOTIDE SEQUENCE [LARGE SCALE GENOMIC DNA]</scope>
</reference>
<dbReference type="PANTHER" id="PTHR23235:SF120">
    <property type="entry name" value="KRUPPEL-LIKE FACTOR 15"/>
    <property type="match status" value="1"/>
</dbReference>
<name>A0A8S1EMW1_9PELO</name>
<evidence type="ECO:0000256" key="2">
    <source>
        <dbReference type="ARBA" id="ARBA00022737"/>
    </source>
</evidence>
<evidence type="ECO:0000313" key="9">
    <source>
        <dbReference type="Proteomes" id="UP000494206"/>
    </source>
</evidence>
<dbReference type="Proteomes" id="UP000494206">
    <property type="component" value="Unassembled WGS sequence"/>
</dbReference>
<dbReference type="GO" id="GO:0000981">
    <property type="term" value="F:DNA-binding transcription factor activity, RNA polymerase II-specific"/>
    <property type="evidence" value="ECO:0007669"/>
    <property type="project" value="TreeGrafter"/>
</dbReference>
<dbReference type="InterPro" id="IPR036236">
    <property type="entry name" value="Znf_C2H2_sf"/>
</dbReference>
<feature type="compositionally biased region" description="Low complexity" evidence="6">
    <location>
        <begin position="273"/>
        <end position="288"/>
    </location>
</feature>
<evidence type="ECO:0000313" key="8">
    <source>
        <dbReference type="EMBL" id="CAB3400858.1"/>
    </source>
</evidence>
<evidence type="ECO:0000259" key="7">
    <source>
        <dbReference type="PROSITE" id="PS50157"/>
    </source>
</evidence>
<comment type="caution">
    <text evidence="8">The sequence shown here is derived from an EMBL/GenBank/DDBJ whole genome shotgun (WGS) entry which is preliminary data.</text>
</comment>
<dbReference type="EMBL" id="CADEPM010000002">
    <property type="protein sequence ID" value="CAB3400858.1"/>
    <property type="molecule type" value="Genomic_DNA"/>
</dbReference>
<dbReference type="GO" id="GO:0000978">
    <property type="term" value="F:RNA polymerase II cis-regulatory region sequence-specific DNA binding"/>
    <property type="evidence" value="ECO:0007669"/>
    <property type="project" value="TreeGrafter"/>
</dbReference>
<feature type="compositionally biased region" description="Low complexity" evidence="6">
    <location>
        <begin position="167"/>
        <end position="179"/>
    </location>
</feature>
<evidence type="ECO:0000256" key="1">
    <source>
        <dbReference type="ARBA" id="ARBA00022723"/>
    </source>
</evidence>
<dbReference type="GO" id="GO:0008270">
    <property type="term" value="F:zinc ion binding"/>
    <property type="evidence" value="ECO:0007669"/>
    <property type="project" value="UniProtKB-KW"/>
</dbReference>
<dbReference type="PROSITE" id="PS50157">
    <property type="entry name" value="ZINC_FINGER_C2H2_2"/>
    <property type="match status" value="2"/>
</dbReference>
<dbReference type="GO" id="GO:0005694">
    <property type="term" value="C:chromosome"/>
    <property type="evidence" value="ECO:0007669"/>
    <property type="project" value="UniProtKB-ARBA"/>
</dbReference>
<feature type="compositionally biased region" description="Basic and acidic residues" evidence="6">
    <location>
        <begin position="132"/>
        <end position="154"/>
    </location>
</feature>
<keyword evidence="1" id="KW-0479">Metal-binding</keyword>
<gene>
    <name evidence="8" type="ORF">CBOVIS_LOCUS3701</name>
</gene>
<proteinExistence type="predicted"/>
<feature type="compositionally biased region" description="Polar residues" evidence="6">
    <location>
        <begin position="74"/>
        <end position="97"/>
    </location>
</feature>
<dbReference type="SMART" id="SM00355">
    <property type="entry name" value="ZnF_C2H2"/>
    <property type="match status" value="2"/>
</dbReference>
<dbReference type="OrthoDB" id="654211at2759"/>
<keyword evidence="3 5" id="KW-0863">Zinc-finger</keyword>
<dbReference type="Gene3D" id="3.30.160.60">
    <property type="entry name" value="Classic Zinc Finger"/>
    <property type="match status" value="2"/>
</dbReference>
<feature type="compositionally biased region" description="Polar residues" evidence="6">
    <location>
        <begin position="112"/>
        <end position="124"/>
    </location>
</feature>
<protein>
    <recommendedName>
        <fullName evidence="7">C2H2-type domain-containing protein</fullName>
    </recommendedName>
</protein>
<feature type="region of interest" description="Disordered" evidence="6">
    <location>
        <begin position="229"/>
        <end position="294"/>
    </location>
</feature>